<dbReference type="SUPFAM" id="SSF81342">
    <property type="entry name" value="Transmembrane di-heme cytochromes"/>
    <property type="match status" value="1"/>
</dbReference>
<feature type="transmembrane region" description="Helical" evidence="6">
    <location>
        <begin position="126"/>
        <end position="148"/>
    </location>
</feature>
<dbReference type="InterPro" id="IPR016174">
    <property type="entry name" value="Di-haem_cyt_TM"/>
</dbReference>
<dbReference type="InterPro" id="IPR051817">
    <property type="entry name" value="FDH_cytochrome_b556_subunit"/>
</dbReference>
<comment type="caution">
    <text evidence="8">The sequence shown here is derived from an EMBL/GenBank/DDBJ whole genome shotgun (WGS) entry which is preliminary data.</text>
</comment>
<keyword evidence="5 6" id="KW-0472">Membrane</keyword>
<feature type="transmembrane region" description="Helical" evidence="6">
    <location>
        <begin position="53"/>
        <end position="75"/>
    </location>
</feature>
<feature type="transmembrane region" description="Helical" evidence="6">
    <location>
        <begin position="163"/>
        <end position="184"/>
    </location>
</feature>
<dbReference type="PANTHER" id="PTHR30074">
    <property type="entry name" value="FORMATE DEHYDROGENASE, NITRATE-INDUCIBLE, CYTOCHROME B556 FDN SUBUNIT"/>
    <property type="match status" value="1"/>
</dbReference>
<dbReference type="GO" id="GO:0009055">
    <property type="term" value="F:electron transfer activity"/>
    <property type="evidence" value="ECO:0007669"/>
    <property type="project" value="InterPro"/>
</dbReference>
<keyword evidence="9" id="KW-1185">Reference proteome</keyword>
<dbReference type="GO" id="GO:0036397">
    <property type="term" value="F:formate dehydrogenase (quinone) activity"/>
    <property type="evidence" value="ECO:0007669"/>
    <property type="project" value="TreeGrafter"/>
</dbReference>
<evidence type="ECO:0000256" key="5">
    <source>
        <dbReference type="ARBA" id="ARBA00023136"/>
    </source>
</evidence>
<gene>
    <name evidence="8" type="primary">fdh</name>
    <name evidence="8" type="ORF">GCM10007894_02000</name>
</gene>
<dbReference type="Proteomes" id="UP001157439">
    <property type="component" value="Unassembled WGS sequence"/>
</dbReference>
<dbReference type="InterPro" id="IPR011577">
    <property type="entry name" value="Cyt_b561_bac/Ni-Hgenase"/>
</dbReference>
<evidence type="ECO:0000313" key="8">
    <source>
        <dbReference type="EMBL" id="GLS82223.1"/>
    </source>
</evidence>
<dbReference type="GO" id="GO:0015944">
    <property type="term" value="P:formate oxidation"/>
    <property type="evidence" value="ECO:0007669"/>
    <property type="project" value="TreeGrafter"/>
</dbReference>
<dbReference type="Gene3D" id="1.20.950.20">
    <property type="entry name" value="Transmembrane di-heme cytochromes, Chain C"/>
    <property type="match status" value="1"/>
</dbReference>
<evidence type="ECO:0000259" key="7">
    <source>
        <dbReference type="Pfam" id="PF01292"/>
    </source>
</evidence>
<evidence type="ECO:0000313" key="9">
    <source>
        <dbReference type="Proteomes" id="UP001157439"/>
    </source>
</evidence>
<comment type="subcellular location">
    <subcellularLocation>
        <location evidence="1">Cell membrane</location>
        <topology evidence="1">Multi-pass membrane protein</topology>
    </subcellularLocation>
</comment>
<evidence type="ECO:0000256" key="6">
    <source>
        <dbReference type="SAM" id="Phobius"/>
    </source>
</evidence>
<accession>A0AA37TMA9</accession>
<evidence type="ECO:0000256" key="1">
    <source>
        <dbReference type="ARBA" id="ARBA00004651"/>
    </source>
</evidence>
<dbReference type="Pfam" id="PF01292">
    <property type="entry name" value="Ni_hydr_CYTB"/>
    <property type="match status" value="1"/>
</dbReference>
<keyword evidence="2" id="KW-1003">Cell membrane</keyword>
<reference evidence="8 9" key="1">
    <citation type="journal article" date="2014" name="Int. J. Syst. Evol. Microbiol.">
        <title>Complete genome sequence of Corynebacterium casei LMG S-19264T (=DSM 44701T), isolated from a smear-ripened cheese.</title>
        <authorList>
            <consortium name="US DOE Joint Genome Institute (JGI-PGF)"/>
            <person name="Walter F."/>
            <person name="Albersmeier A."/>
            <person name="Kalinowski J."/>
            <person name="Ruckert C."/>
        </authorList>
    </citation>
    <scope>NUCLEOTIDE SEQUENCE [LARGE SCALE GENOMIC DNA]</scope>
    <source>
        <strain evidence="8 9">NBRC 112785</strain>
    </source>
</reference>
<dbReference type="RefSeq" id="WP_095497777.1">
    <property type="nucleotide sequence ID" value="NZ_BSPO01000001.1"/>
</dbReference>
<keyword evidence="3 6" id="KW-0812">Transmembrane</keyword>
<name>A0AA37TMA9_9GAMM</name>
<organism evidence="8 9">
    <name type="scientific">Paraferrimonas haliotis</name>
    <dbReference type="NCBI Taxonomy" id="2013866"/>
    <lineage>
        <taxon>Bacteria</taxon>
        <taxon>Pseudomonadati</taxon>
        <taxon>Pseudomonadota</taxon>
        <taxon>Gammaproteobacteria</taxon>
        <taxon>Alteromonadales</taxon>
        <taxon>Ferrimonadaceae</taxon>
        <taxon>Paraferrimonas</taxon>
    </lineage>
</organism>
<evidence type="ECO:0000256" key="4">
    <source>
        <dbReference type="ARBA" id="ARBA00022989"/>
    </source>
</evidence>
<keyword evidence="4 6" id="KW-1133">Transmembrane helix</keyword>
<dbReference type="GO" id="GO:0009061">
    <property type="term" value="P:anaerobic respiration"/>
    <property type="evidence" value="ECO:0007669"/>
    <property type="project" value="TreeGrafter"/>
</dbReference>
<proteinExistence type="predicted"/>
<dbReference type="GO" id="GO:0009326">
    <property type="term" value="C:formate dehydrogenase complex"/>
    <property type="evidence" value="ECO:0007669"/>
    <property type="project" value="TreeGrafter"/>
</dbReference>
<feature type="domain" description="Cytochrome b561 bacterial/Ni-hydrogenase" evidence="7">
    <location>
        <begin position="14"/>
        <end position="185"/>
    </location>
</feature>
<feature type="transmembrane region" description="Helical" evidence="6">
    <location>
        <begin position="20"/>
        <end position="41"/>
    </location>
</feature>
<evidence type="ECO:0000256" key="3">
    <source>
        <dbReference type="ARBA" id="ARBA00022692"/>
    </source>
</evidence>
<evidence type="ECO:0000256" key="2">
    <source>
        <dbReference type="ARBA" id="ARBA00022475"/>
    </source>
</evidence>
<dbReference type="PANTHER" id="PTHR30074:SF5">
    <property type="entry name" value="FORMATE DEHYDROGENASE, NITRATE-INDUCIBLE, CYTOCHROME B556(FDN) SUBUNIT"/>
    <property type="match status" value="1"/>
</dbReference>
<dbReference type="AlphaFoldDB" id="A0AA37TMA9"/>
<dbReference type="EMBL" id="BSPO01000001">
    <property type="protein sequence ID" value="GLS82223.1"/>
    <property type="molecule type" value="Genomic_DNA"/>
</dbReference>
<dbReference type="GO" id="GO:0005886">
    <property type="term" value="C:plasma membrane"/>
    <property type="evidence" value="ECO:0007669"/>
    <property type="project" value="UniProtKB-SubCell"/>
</dbReference>
<protein>
    <submittedName>
        <fullName evidence="8">Formate dehydrogenase subunit gamma</fullName>
    </submittedName>
</protein>
<dbReference type="GO" id="GO:0022904">
    <property type="term" value="P:respiratory electron transport chain"/>
    <property type="evidence" value="ECO:0007669"/>
    <property type="project" value="InterPro"/>
</dbReference>
<sequence length="232" mass="26071">MHSDQHDMRMIQKHPLNVRVFHYILLFSFLPLAITGLILFFKPLSQQAMQLSYDIHIVTGVVLTLNAIAFTLMAFDRVVYFIARVFTVSDRDVKWFKVLGGYPQKFLLGKTVAVPPMAKYNSGQKLFGACVLIGGTLLILSGLLLWLIPHAAPRDAVWLSGQIHLVAGLLLTAFLPVHLFLAVYRFDDFKAMMIHGNVPYHDAAEYTPLWVEQEIVPVKPNIKAQQASNANA</sequence>